<evidence type="ECO:0000256" key="8">
    <source>
        <dbReference type="SAM" id="Phobius"/>
    </source>
</evidence>
<dbReference type="SUPFAM" id="SSF81345">
    <property type="entry name" value="ABC transporter involved in vitamin B12 uptake, BtuC"/>
    <property type="match status" value="1"/>
</dbReference>
<evidence type="ECO:0000256" key="2">
    <source>
        <dbReference type="ARBA" id="ARBA00007935"/>
    </source>
</evidence>
<feature type="transmembrane region" description="Helical" evidence="8">
    <location>
        <begin position="97"/>
        <end position="116"/>
    </location>
</feature>
<dbReference type="PANTHER" id="PTHR30472">
    <property type="entry name" value="FERRIC ENTEROBACTIN TRANSPORT SYSTEM PERMEASE PROTEIN"/>
    <property type="match status" value="1"/>
</dbReference>
<dbReference type="CDD" id="cd06550">
    <property type="entry name" value="TM_ABC_iron-siderophores_like"/>
    <property type="match status" value="1"/>
</dbReference>
<feature type="transmembrane region" description="Helical" evidence="8">
    <location>
        <begin position="237"/>
        <end position="263"/>
    </location>
</feature>
<dbReference type="AlphaFoldDB" id="A0A3M8DHR6"/>
<feature type="transmembrane region" description="Helical" evidence="8">
    <location>
        <begin position="313"/>
        <end position="330"/>
    </location>
</feature>
<sequence length="336" mass="35282">MNALLSNHFMKWLGLGLGAVLILCLMYASVIFGVIDTSWHTAVDAYTHFDGSNEHIVIKEVRVPRALIAAAVGLCLGMAGALLQALTRNPLADVEIFGLNSGAALAIVLAVTYFSVQSLSQFTWLAFAGAAISGVLAYLLGSAGREGITPVKLALSGAAITALFSSITHGILTINEQTLDQILFWISGSVAGRKLVYLTNVLPYMAAAWIAALLVAKPLHTLMMGEDVAKGLGQRTLWVKIVSGLIVVMLSGCSVAVAGPIGFVGLVTPHLSRFFVGIDTRWVVLYSGMLGAILLLAADIAARFVAFPNEMPIGVMTALIGAPGFVYVARKGLAKG</sequence>
<keyword evidence="10" id="KW-1185">Reference proteome</keyword>
<dbReference type="Proteomes" id="UP000271031">
    <property type="component" value="Unassembled WGS sequence"/>
</dbReference>
<evidence type="ECO:0000256" key="3">
    <source>
        <dbReference type="ARBA" id="ARBA00022448"/>
    </source>
</evidence>
<dbReference type="OrthoDB" id="9811721at2"/>
<keyword evidence="3" id="KW-0813">Transport</keyword>
<dbReference type="PANTHER" id="PTHR30472:SF65">
    <property type="entry name" value="SIDEROPHORE TRANSPORT SYSTEM PERMEASE PROTEIN YFIZ-RELATED"/>
    <property type="match status" value="1"/>
</dbReference>
<gene>
    <name evidence="9" type="ORF">EDM56_13720</name>
</gene>
<evidence type="ECO:0000256" key="7">
    <source>
        <dbReference type="ARBA" id="ARBA00023136"/>
    </source>
</evidence>
<comment type="similarity">
    <text evidence="2">Belongs to the binding-protein-dependent transport system permease family. FecCD subfamily.</text>
</comment>
<dbReference type="InterPro" id="IPR037294">
    <property type="entry name" value="ABC_BtuC-like"/>
</dbReference>
<keyword evidence="5 8" id="KW-0812">Transmembrane</keyword>
<accession>A0A3M8DHR6</accession>
<feature type="transmembrane region" description="Helical" evidence="8">
    <location>
        <begin position="283"/>
        <end position="306"/>
    </location>
</feature>
<dbReference type="Gene3D" id="1.10.3470.10">
    <property type="entry name" value="ABC transporter involved in vitamin B12 uptake, BtuC"/>
    <property type="match status" value="1"/>
</dbReference>
<feature type="transmembrane region" description="Helical" evidence="8">
    <location>
        <begin position="12"/>
        <end position="35"/>
    </location>
</feature>
<evidence type="ECO:0000256" key="5">
    <source>
        <dbReference type="ARBA" id="ARBA00022692"/>
    </source>
</evidence>
<evidence type="ECO:0000256" key="1">
    <source>
        <dbReference type="ARBA" id="ARBA00004651"/>
    </source>
</evidence>
<evidence type="ECO:0000313" key="9">
    <source>
        <dbReference type="EMBL" id="RNB87633.1"/>
    </source>
</evidence>
<organism evidence="9 10">
    <name type="scientific">Brevibacillus fluminis</name>
    <dbReference type="NCBI Taxonomy" id="511487"/>
    <lineage>
        <taxon>Bacteria</taxon>
        <taxon>Bacillati</taxon>
        <taxon>Bacillota</taxon>
        <taxon>Bacilli</taxon>
        <taxon>Bacillales</taxon>
        <taxon>Paenibacillaceae</taxon>
        <taxon>Brevibacillus</taxon>
    </lineage>
</organism>
<comment type="subcellular location">
    <subcellularLocation>
        <location evidence="1">Cell membrane</location>
        <topology evidence="1">Multi-pass membrane protein</topology>
    </subcellularLocation>
</comment>
<dbReference type="GO" id="GO:0033214">
    <property type="term" value="P:siderophore-iron import into cell"/>
    <property type="evidence" value="ECO:0007669"/>
    <property type="project" value="TreeGrafter"/>
</dbReference>
<feature type="transmembrane region" description="Helical" evidence="8">
    <location>
        <begin position="195"/>
        <end position="216"/>
    </location>
</feature>
<name>A0A3M8DHR6_9BACL</name>
<dbReference type="RefSeq" id="WP_122918475.1">
    <property type="nucleotide sequence ID" value="NZ_RHHQ01000011.1"/>
</dbReference>
<keyword evidence="7 8" id="KW-0472">Membrane</keyword>
<reference evidence="9 10" key="1">
    <citation type="submission" date="2018-10" db="EMBL/GenBank/DDBJ databases">
        <title>Phylogenomics of Brevibacillus.</title>
        <authorList>
            <person name="Dunlap C."/>
        </authorList>
    </citation>
    <scope>NUCLEOTIDE SEQUENCE [LARGE SCALE GENOMIC DNA]</scope>
    <source>
        <strain evidence="9 10">JCM 15716</strain>
    </source>
</reference>
<dbReference type="EMBL" id="RHHQ01000011">
    <property type="protein sequence ID" value="RNB87633.1"/>
    <property type="molecule type" value="Genomic_DNA"/>
</dbReference>
<evidence type="ECO:0000256" key="4">
    <source>
        <dbReference type="ARBA" id="ARBA00022475"/>
    </source>
</evidence>
<dbReference type="FunFam" id="1.10.3470.10:FF:000001">
    <property type="entry name" value="Vitamin B12 ABC transporter permease BtuC"/>
    <property type="match status" value="1"/>
</dbReference>
<comment type="caution">
    <text evidence="9">The sequence shown here is derived from an EMBL/GenBank/DDBJ whole genome shotgun (WGS) entry which is preliminary data.</text>
</comment>
<dbReference type="InterPro" id="IPR000522">
    <property type="entry name" value="ABC_transptr_permease_BtuC"/>
</dbReference>
<keyword evidence="6 8" id="KW-1133">Transmembrane helix</keyword>
<keyword evidence="4" id="KW-1003">Cell membrane</keyword>
<dbReference type="GO" id="GO:0005886">
    <property type="term" value="C:plasma membrane"/>
    <property type="evidence" value="ECO:0007669"/>
    <property type="project" value="UniProtKB-SubCell"/>
</dbReference>
<protein>
    <submittedName>
        <fullName evidence="9">Iron ABC transporter permease</fullName>
    </submittedName>
</protein>
<feature type="transmembrane region" description="Helical" evidence="8">
    <location>
        <begin position="66"/>
        <end position="85"/>
    </location>
</feature>
<feature type="transmembrane region" description="Helical" evidence="8">
    <location>
        <begin position="122"/>
        <end position="141"/>
    </location>
</feature>
<proteinExistence type="inferred from homology"/>
<dbReference type="GO" id="GO:0022857">
    <property type="term" value="F:transmembrane transporter activity"/>
    <property type="evidence" value="ECO:0007669"/>
    <property type="project" value="InterPro"/>
</dbReference>
<evidence type="ECO:0000256" key="6">
    <source>
        <dbReference type="ARBA" id="ARBA00022989"/>
    </source>
</evidence>
<dbReference type="Pfam" id="PF01032">
    <property type="entry name" value="FecCD"/>
    <property type="match status" value="1"/>
</dbReference>
<evidence type="ECO:0000313" key="10">
    <source>
        <dbReference type="Proteomes" id="UP000271031"/>
    </source>
</evidence>